<dbReference type="CDD" id="cd00082">
    <property type="entry name" value="HisKA"/>
    <property type="match status" value="1"/>
</dbReference>
<evidence type="ECO:0000313" key="6">
    <source>
        <dbReference type="Proteomes" id="UP000434044"/>
    </source>
</evidence>
<accession>A0A6N8ED68</accession>
<evidence type="ECO:0000256" key="1">
    <source>
        <dbReference type="ARBA" id="ARBA00000085"/>
    </source>
</evidence>
<evidence type="ECO:0000256" key="3">
    <source>
        <dbReference type="ARBA" id="ARBA00022553"/>
    </source>
</evidence>
<evidence type="ECO:0000256" key="2">
    <source>
        <dbReference type="ARBA" id="ARBA00012438"/>
    </source>
</evidence>
<dbReference type="SMART" id="SM00388">
    <property type="entry name" value="HisKA"/>
    <property type="match status" value="1"/>
</dbReference>
<dbReference type="Gene3D" id="3.30.565.10">
    <property type="entry name" value="Histidine kinase-like ATPase, C-terminal domain"/>
    <property type="match status" value="1"/>
</dbReference>
<dbReference type="PANTHER" id="PTHR43065:SF42">
    <property type="entry name" value="TWO-COMPONENT SENSOR PPRA"/>
    <property type="match status" value="1"/>
</dbReference>
<dbReference type="OrthoDB" id="1931120at2"/>
<dbReference type="GO" id="GO:0000155">
    <property type="term" value="F:phosphorelay sensor kinase activity"/>
    <property type="evidence" value="ECO:0007669"/>
    <property type="project" value="InterPro"/>
</dbReference>
<dbReference type="PANTHER" id="PTHR43065">
    <property type="entry name" value="SENSOR HISTIDINE KINASE"/>
    <property type="match status" value="1"/>
</dbReference>
<keyword evidence="6" id="KW-1185">Reference proteome</keyword>
<dbReference type="Proteomes" id="UP000434044">
    <property type="component" value="Unassembled WGS sequence"/>
</dbReference>
<keyword evidence="3" id="KW-0597">Phosphoprotein</keyword>
<keyword evidence="5" id="KW-0418">Kinase</keyword>
<gene>
    <name evidence="5" type="ORF">GJ668_10025</name>
</gene>
<dbReference type="Gene3D" id="1.10.287.130">
    <property type="match status" value="1"/>
</dbReference>
<dbReference type="SUPFAM" id="SSF47384">
    <property type="entry name" value="Homodimeric domain of signal transducing histidine kinase"/>
    <property type="match status" value="1"/>
</dbReference>
<proteinExistence type="predicted"/>
<evidence type="ECO:0000313" key="5">
    <source>
        <dbReference type="EMBL" id="MTW21430.1"/>
    </source>
</evidence>
<dbReference type="InterPro" id="IPR003594">
    <property type="entry name" value="HATPase_dom"/>
</dbReference>
<comment type="caution">
    <text evidence="5">The sequence shown here is derived from an EMBL/GenBank/DDBJ whole genome shotgun (WGS) entry which is preliminary data.</text>
</comment>
<dbReference type="PRINTS" id="PR00344">
    <property type="entry name" value="BCTRLSENSOR"/>
</dbReference>
<dbReference type="InterPro" id="IPR036097">
    <property type="entry name" value="HisK_dim/P_sf"/>
</dbReference>
<feature type="domain" description="Histidine kinase" evidence="4">
    <location>
        <begin position="132"/>
        <end position="351"/>
    </location>
</feature>
<dbReference type="AlphaFoldDB" id="A0A6N8ED68"/>
<dbReference type="Gene3D" id="1.10.1240.30">
    <property type="entry name" value="KaiA/RbsU domain"/>
    <property type="match status" value="1"/>
</dbReference>
<organism evidence="5 6">
    <name type="scientific">Allochromatium palmeri</name>
    <dbReference type="NCBI Taxonomy" id="231048"/>
    <lineage>
        <taxon>Bacteria</taxon>
        <taxon>Pseudomonadati</taxon>
        <taxon>Pseudomonadota</taxon>
        <taxon>Gammaproteobacteria</taxon>
        <taxon>Chromatiales</taxon>
        <taxon>Chromatiaceae</taxon>
        <taxon>Allochromatium</taxon>
    </lineage>
</organism>
<dbReference type="Pfam" id="PF02518">
    <property type="entry name" value="HATPase_c"/>
    <property type="match status" value="1"/>
</dbReference>
<dbReference type="PROSITE" id="PS50109">
    <property type="entry name" value="HIS_KIN"/>
    <property type="match status" value="1"/>
</dbReference>
<protein>
    <recommendedName>
        <fullName evidence="2">histidine kinase</fullName>
        <ecNumber evidence="2">2.7.13.3</ecNumber>
    </recommendedName>
</protein>
<dbReference type="SMART" id="SM00387">
    <property type="entry name" value="HATPase_c"/>
    <property type="match status" value="1"/>
</dbReference>
<dbReference type="RefSeq" id="WP_155450014.1">
    <property type="nucleotide sequence ID" value="NZ_WNKT01000018.1"/>
</dbReference>
<reference evidence="5 6" key="1">
    <citation type="submission" date="2019-11" db="EMBL/GenBank/DDBJ databases">
        <title>Whole-genome sequence of the anaerobic purple sulfur bacterium Allochromatium palmeri DSM 15591.</title>
        <authorList>
            <person name="Kyndt J.A."/>
            <person name="Meyer T.E."/>
        </authorList>
    </citation>
    <scope>NUCLEOTIDE SEQUENCE [LARGE SCALE GENOMIC DNA]</scope>
    <source>
        <strain evidence="5 6">DSM 15591</strain>
    </source>
</reference>
<dbReference type="InterPro" id="IPR005467">
    <property type="entry name" value="His_kinase_dom"/>
</dbReference>
<dbReference type="SUPFAM" id="SSF55874">
    <property type="entry name" value="ATPase domain of HSP90 chaperone/DNA topoisomerase II/histidine kinase"/>
    <property type="match status" value="1"/>
</dbReference>
<dbReference type="Pfam" id="PF00512">
    <property type="entry name" value="HisKA"/>
    <property type="match status" value="1"/>
</dbReference>
<dbReference type="EC" id="2.7.13.3" evidence="2"/>
<keyword evidence="5" id="KW-0808">Transferase</keyword>
<dbReference type="InterPro" id="IPR004358">
    <property type="entry name" value="Sig_transdc_His_kin-like_C"/>
</dbReference>
<name>A0A6N8ED68_9GAMM</name>
<evidence type="ECO:0000259" key="4">
    <source>
        <dbReference type="PROSITE" id="PS50109"/>
    </source>
</evidence>
<comment type="catalytic activity">
    <reaction evidence="1">
        <text>ATP + protein L-histidine = ADP + protein N-phospho-L-histidine.</text>
        <dbReference type="EC" id="2.7.13.3"/>
    </reaction>
</comment>
<sequence length="369" mass="39999">MADTTTTSDSSTHDITRLYAEVLQRAVFAKDALALEMALTEASDLGRDLIVLEIPLEEVGELHHEALVQLARANPDLPLQQVAARITAPLMEATMAYSLAFREQLERRATTLVNARLEQSRRLEAVGTLAAGIAHDFNNILGAILGFSELLEDELAPDSSGQRYLEYIQQSSFRARDLIARLLAFARDLADTPVPVEVVALVRDTLTLLRASLPVGAQVAFNSEIDEAWVLAEPSQIQQIVMNLCINAADAIGQAPGHIEVGLEWVQRLEDTAAETPGWVRLSVRDDGEGMTSEVRERIFDPFFTTKEPGKGSGLGLSVIHGLVGQLGGRIEIESAPGAGSRFIIELPRLAPPNATADDSGATHNEKLQ</sequence>
<dbReference type="InterPro" id="IPR017944">
    <property type="entry name" value="KaiA/RbsU_helical_domain_sf"/>
</dbReference>
<dbReference type="InterPro" id="IPR003661">
    <property type="entry name" value="HisK_dim/P_dom"/>
</dbReference>
<dbReference type="EMBL" id="WNKT01000018">
    <property type="protein sequence ID" value="MTW21430.1"/>
    <property type="molecule type" value="Genomic_DNA"/>
</dbReference>
<dbReference type="InterPro" id="IPR036890">
    <property type="entry name" value="HATPase_C_sf"/>
</dbReference>